<evidence type="ECO:0000256" key="5">
    <source>
        <dbReference type="ARBA" id="ARBA00023136"/>
    </source>
</evidence>
<keyword evidence="2" id="KW-1003">Cell membrane</keyword>
<feature type="transmembrane region" description="Helical" evidence="6">
    <location>
        <begin position="273"/>
        <end position="296"/>
    </location>
</feature>
<evidence type="ECO:0000256" key="2">
    <source>
        <dbReference type="ARBA" id="ARBA00022475"/>
    </source>
</evidence>
<feature type="transmembrane region" description="Helical" evidence="6">
    <location>
        <begin position="480"/>
        <end position="499"/>
    </location>
</feature>
<keyword evidence="5 6" id="KW-0472">Membrane</keyword>
<dbReference type="GO" id="GO:0005886">
    <property type="term" value="C:plasma membrane"/>
    <property type="evidence" value="ECO:0007669"/>
    <property type="project" value="UniProtKB-SubCell"/>
</dbReference>
<dbReference type="EMBL" id="WBUI01000017">
    <property type="protein sequence ID" value="KAB2930885.1"/>
    <property type="molecule type" value="Genomic_DNA"/>
</dbReference>
<dbReference type="Proteomes" id="UP000460298">
    <property type="component" value="Unassembled WGS sequence"/>
</dbReference>
<organism evidence="7 8">
    <name type="scientific">Leptonema illini</name>
    <dbReference type="NCBI Taxonomy" id="183"/>
    <lineage>
        <taxon>Bacteria</taxon>
        <taxon>Pseudomonadati</taxon>
        <taxon>Spirochaetota</taxon>
        <taxon>Spirochaetia</taxon>
        <taxon>Leptospirales</taxon>
        <taxon>Leptospiraceae</taxon>
        <taxon>Leptonema</taxon>
    </lineage>
</organism>
<dbReference type="Pfam" id="PF01943">
    <property type="entry name" value="Polysacc_synt"/>
    <property type="match status" value="1"/>
</dbReference>
<keyword evidence="3 6" id="KW-0812">Transmembrane</keyword>
<evidence type="ECO:0000256" key="6">
    <source>
        <dbReference type="SAM" id="Phobius"/>
    </source>
</evidence>
<keyword evidence="4 6" id="KW-1133">Transmembrane helix</keyword>
<accession>A0A833GZL9</accession>
<evidence type="ECO:0000313" key="8">
    <source>
        <dbReference type="Proteomes" id="UP000460298"/>
    </source>
</evidence>
<sequence length="517" mass="58708">MGGAGCHTPDFGHPFIGLAGRRSPHQDTESEESYAGYGRAALETSRIDGRLDDELRRNRRAGERRSAQQPSVLCMIAAIERLVPRKVLRAGGLFFSRSYHSLSSLIFSFLVGRMLTVEEHGLYGQYFARIIVFQAILEAGLQYSIIRYLAPSAAANDRQEAAEIIRASLKLKLYAWLIVCVALLYWLIEGFLPFRSGLFPDVRAPDHIVQGSYVVLSALGLSFFSYFDSLLVSFRRYRSLTFWIPTTGTLRIVLLFALYFLNDGTLRIDDVLYAFMAGAFLAWPFYFRSFDASLFFAPVRKERVRAWIDRLMHFNRWIVLASFFSILSDWMEVLLLQEQTDAALYNAARMPMQGFLILLATMQSILLPKFTTFTTKDEYFSFFKKMYAFIAPALVLLLPGFWLFAWFIPVWFGDEYTGSVALFFIIYPGFMLRLLFAPLGTALFALDQPRIIGIEAGLRMLGGIVINSILIPLYGAKGAAISSVLSQFPGWIFLVYCYLHYYRRGSFPSALTGRDSA</sequence>
<dbReference type="PANTHER" id="PTHR30250">
    <property type="entry name" value="PST FAMILY PREDICTED COLANIC ACID TRANSPORTER"/>
    <property type="match status" value="1"/>
</dbReference>
<proteinExistence type="predicted"/>
<feature type="transmembrane region" description="Helical" evidence="6">
    <location>
        <begin position="420"/>
        <end position="444"/>
    </location>
</feature>
<gene>
    <name evidence="7" type="ORF">F9K24_15590</name>
</gene>
<feature type="transmembrane region" description="Helical" evidence="6">
    <location>
        <begin position="387"/>
        <end position="408"/>
    </location>
</feature>
<feature type="transmembrane region" description="Helical" evidence="6">
    <location>
        <begin position="456"/>
        <end position="474"/>
    </location>
</feature>
<dbReference type="AlphaFoldDB" id="A0A833GZL9"/>
<dbReference type="InterPro" id="IPR002797">
    <property type="entry name" value="Polysacc_synth"/>
</dbReference>
<comment type="caution">
    <text evidence="7">The sequence shown here is derived from an EMBL/GenBank/DDBJ whole genome shotgun (WGS) entry which is preliminary data.</text>
</comment>
<reference evidence="7 8" key="1">
    <citation type="submission" date="2019-10" db="EMBL/GenBank/DDBJ databases">
        <title>Extracellular Electron Transfer in a Candidatus Methanoperedens spp. Enrichment Culture.</title>
        <authorList>
            <person name="Berger S."/>
            <person name="Rangel Shaw D."/>
            <person name="Berben T."/>
            <person name="In 'T Zandt M."/>
            <person name="Frank J."/>
            <person name="Reimann J."/>
            <person name="Jetten M.S.M."/>
            <person name="Welte C.U."/>
        </authorList>
    </citation>
    <scope>NUCLEOTIDE SEQUENCE [LARGE SCALE GENOMIC DNA]</scope>
    <source>
        <strain evidence="7">SB12</strain>
    </source>
</reference>
<evidence type="ECO:0000256" key="3">
    <source>
        <dbReference type="ARBA" id="ARBA00022692"/>
    </source>
</evidence>
<evidence type="ECO:0000256" key="1">
    <source>
        <dbReference type="ARBA" id="ARBA00004651"/>
    </source>
</evidence>
<dbReference type="PANTHER" id="PTHR30250:SF11">
    <property type="entry name" value="O-ANTIGEN TRANSPORTER-RELATED"/>
    <property type="match status" value="1"/>
</dbReference>
<feature type="transmembrane region" description="Helical" evidence="6">
    <location>
        <begin position="240"/>
        <end position="261"/>
    </location>
</feature>
<feature type="transmembrane region" description="Helical" evidence="6">
    <location>
        <begin position="171"/>
        <end position="188"/>
    </location>
</feature>
<evidence type="ECO:0000256" key="4">
    <source>
        <dbReference type="ARBA" id="ARBA00022989"/>
    </source>
</evidence>
<evidence type="ECO:0000313" key="7">
    <source>
        <dbReference type="EMBL" id="KAB2930885.1"/>
    </source>
</evidence>
<name>A0A833GZL9_9LEPT</name>
<feature type="transmembrane region" description="Helical" evidence="6">
    <location>
        <begin position="208"/>
        <end position="228"/>
    </location>
</feature>
<comment type="subcellular location">
    <subcellularLocation>
        <location evidence="1">Cell membrane</location>
        <topology evidence="1">Multi-pass membrane protein</topology>
    </subcellularLocation>
</comment>
<feature type="transmembrane region" description="Helical" evidence="6">
    <location>
        <begin position="348"/>
        <end position="367"/>
    </location>
</feature>
<protein>
    <submittedName>
        <fullName evidence="7">Oligosaccharide flippase family protein</fullName>
    </submittedName>
</protein>
<dbReference type="InterPro" id="IPR050833">
    <property type="entry name" value="Poly_Biosynth_Transport"/>
</dbReference>
<feature type="transmembrane region" description="Helical" evidence="6">
    <location>
        <begin position="317"/>
        <end position="336"/>
    </location>
</feature>